<evidence type="ECO:0000313" key="1">
    <source>
        <dbReference type="EMBL" id="GAM62732.1"/>
    </source>
</evidence>
<gene>
    <name evidence="1" type="ORF">JCM19232_1889</name>
</gene>
<sequence length="44" mass="4804">MYGGCNLSAFIFGCLTEEVGYNIGKYAMHNFPNIETQTGVVLSI</sequence>
<protein>
    <submittedName>
        <fullName evidence="1">Uncharacterized protein</fullName>
    </submittedName>
</protein>
<accession>A0A0B8PDL8</accession>
<dbReference type="EMBL" id="BBSA01000006">
    <property type="protein sequence ID" value="GAM62732.1"/>
    <property type="molecule type" value="Genomic_DNA"/>
</dbReference>
<proteinExistence type="predicted"/>
<evidence type="ECO:0000313" key="2">
    <source>
        <dbReference type="Proteomes" id="UP000031670"/>
    </source>
</evidence>
<organism evidence="1 2">
    <name type="scientific">Vibrio ishigakensis</name>
    <dbReference type="NCBI Taxonomy" id="1481914"/>
    <lineage>
        <taxon>Bacteria</taxon>
        <taxon>Pseudomonadati</taxon>
        <taxon>Pseudomonadota</taxon>
        <taxon>Gammaproteobacteria</taxon>
        <taxon>Vibrionales</taxon>
        <taxon>Vibrionaceae</taxon>
        <taxon>Vibrio</taxon>
    </lineage>
</organism>
<reference evidence="1 2" key="2">
    <citation type="submission" date="2015-01" db="EMBL/GenBank/DDBJ databases">
        <authorList>
            <consortium name="NBRP consortium"/>
            <person name="Sawabe T."/>
            <person name="Meirelles P."/>
            <person name="Feng G."/>
            <person name="Sayaka M."/>
            <person name="Hattori M."/>
            <person name="Ohkuma M."/>
        </authorList>
    </citation>
    <scope>NUCLEOTIDE SEQUENCE [LARGE SCALE GENOMIC DNA]</scope>
    <source>
        <strain evidence="1 2">JCM19232</strain>
    </source>
</reference>
<reference evidence="1 2" key="1">
    <citation type="submission" date="2015-01" db="EMBL/GenBank/DDBJ databases">
        <title>Vibrio sp. C5 JCM 19232 whole genome shotgun sequence.</title>
        <authorList>
            <person name="Sawabe T."/>
            <person name="Meirelles P."/>
            <person name="Feng G."/>
            <person name="Sayaka M."/>
            <person name="Hattori M."/>
            <person name="Ohkuma M."/>
        </authorList>
    </citation>
    <scope>NUCLEOTIDE SEQUENCE [LARGE SCALE GENOMIC DNA]</scope>
    <source>
        <strain evidence="1 2">JCM19232</strain>
    </source>
</reference>
<dbReference type="AlphaFoldDB" id="A0A0B8PDL8"/>
<name>A0A0B8PDL8_9VIBR</name>
<dbReference type="Proteomes" id="UP000031670">
    <property type="component" value="Unassembled WGS sequence"/>
</dbReference>
<comment type="caution">
    <text evidence="1">The sequence shown here is derived from an EMBL/GenBank/DDBJ whole genome shotgun (WGS) entry which is preliminary data.</text>
</comment>